<proteinExistence type="predicted"/>
<comment type="caution">
    <text evidence="1">The sequence shown here is derived from an EMBL/GenBank/DDBJ whole genome shotgun (WGS) entry which is preliminary data.</text>
</comment>
<keyword evidence="2" id="KW-1185">Reference proteome</keyword>
<dbReference type="EMBL" id="CM023482">
    <property type="protein sequence ID" value="KAH6937855.1"/>
    <property type="molecule type" value="Genomic_DNA"/>
</dbReference>
<reference evidence="1" key="1">
    <citation type="submission" date="2020-05" db="EMBL/GenBank/DDBJ databases">
        <title>Large-scale comparative analyses of tick genomes elucidate their genetic diversity and vector capacities.</title>
        <authorList>
            <person name="Jia N."/>
            <person name="Wang J."/>
            <person name="Shi W."/>
            <person name="Du L."/>
            <person name="Sun Y."/>
            <person name="Zhan W."/>
            <person name="Jiang J."/>
            <person name="Wang Q."/>
            <person name="Zhang B."/>
            <person name="Ji P."/>
            <person name="Sakyi L.B."/>
            <person name="Cui X."/>
            <person name="Yuan T."/>
            <person name="Jiang B."/>
            <person name="Yang W."/>
            <person name="Lam T.T.-Y."/>
            <person name="Chang Q."/>
            <person name="Ding S."/>
            <person name="Wang X."/>
            <person name="Zhu J."/>
            <person name="Ruan X."/>
            <person name="Zhao L."/>
            <person name="Wei J."/>
            <person name="Que T."/>
            <person name="Du C."/>
            <person name="Cheng J."/>
            <person name="Dai P."/>
            <person name="Han X."/>
            <person name="Huang E."/>
            <person name="Gao Y."/>
            <person name="Liu J."/>
            <person name="Shao H."/>
            <person name="Ye R."/>
            <person name="Li L."/>
            <person name="Wei W."/>
            <person name="Wang X."/>
            <person name="Wang C."/>
            <person name="Yang T."/>
            <person name="Huo Q."/>
            <person name="Li W."/>
            <person name="Guo W."/>
            <person name="Chen H."/>
            <person name="Zhou L."/>
            <person name="Ni X."/>
            <person name="Tian J."/>
            <person name="Zhou Y."/>
            <person name="Sheng Y."/>
            <person name="Liu T."/>
            <person name="Pan Y."/>
            <person name="Xia L."/>
            <person name="Li J."/>
            <person name="Zhao F."/>
            <person name="Cao W."/>
        </authorList>
    </citation>
    <scope>NUCLEOTIDE SEQUENCE</scope>
    <source>
        <strain evidence="1">Hyas-2018</strain>
    </source>
</reference>
<evidence type="ECO:0000313" key="2">
    <source>
        <dbReference type="Proteomes" id="UP000821845"/>
    </source>
</evidence>
<organism evidence="1 2">
    <name type="scientific">Hyalomma asiaticum</name>
    <name type="common">Tick</name>
    <dbReference type="NCBI Taxonomy" id="266040"/>
    <lineage>
        <taxon>Eukaryota</taxon>
        <taxon>Metazoa</taxon>
        <taxon>Ecdysozoa</taxon>
        <taxon>Arthropoda</taxon>
        <taxon>Chelicerata</taxon>
        <taxon>Arachnida</taxon>
        <taxon>Acari</taxon>
        <taxon>Parasitiformes</taxon>
        <taxon>Ixodida</taxon>
        <taxon>Ixodoidea</taxon>
        <taxon>Ixodidae</taxon>
        <taxon>Hyalomminae</taxon>
        <taxon>Hyalomma</taxon>
    </lineage>
</organism>
<protein>
    <submittedName>
        <fullName evidence="1">Uncharacterized protein</fullName>
    </submittedName>
</protein>
<accession>A0ACB7ST43</accession>
<dbReference type="Proteomes" id="UP000821845">
    <property type="component" value="Chromosome 2"/>
</dbReference>
<name>A0ACB7ST43_HYAAI</name>
<evidence type="ECO:0000313" key="1">
    <source>
        <dbReference type="EMBL" id="KAH6937855.1"/>
    </source>
</evidence>
<gene>
    <name evidence="1" type="ORF">HPB50_004695</name>
</gene>
<sequence>MYSSRYRVARAEGRENRYNGMTGHGGCLKGPSCTTRCAVRTACAIRAALLRATASGSRIQENESARRSVAQDTSSLTRSRAGLDSEIRQRDNTNKRADKTGGSRGEGKGRTGECQQRQTHALDGCLLGSVEFFFLLAQVLRLVHAFEEEKNGGEDLSRAACDVVPASAPDALPEMRALPVIIPDATNATLSLPGRGGERARKEGQSVVVPSPRPPRKRRALLRSPSSFLLPLAHLQRTNTAEASHMS</sequence>